<organism evidence="14 15">
    <name type="scientific">Terfezia boudieri ATCC MYA-4762</name>
    <dbReference type="NCBI Taxonomy" id="1051890"/>
    <lineage>
        <taxon>Eukaryota</taxon>
        <taxon>Fungi</taxon>
        <taxon>Dikarya</taxon>
        <taxon>Ascomycota</taxon>
        <taxon>Pezizomycotina</taxon>
        <taxon>Pezizomycetes</taxon>
        <taxon>Pezizales</taxon>
        <taxon>Pezizaceae</taxon>
        <taxon>Terfezia</taxon>
    </lineage>
</organism>
<evidence type="ECO:0008006" key="16">
    <source>
        <dbReference type="Google" id="ProtNLM"/>
    </source>
</evidence>
<dbReference type="SUPFAM" id="SSF52343">
    <property type="entry name" value="Ferredoxin reductase-like, C-terminal NADP-linked domain"/>
    <property type="match status" value="1"/>
</dbReference>
<keyword evidence="6" id="KW-0560">Oxidoreductase</keyword>
<feature type="compositionally biased region" description="Basic and acidic residues" evidence="9">
    <location>
        <begin position="778"/>
        <end position="812"/>
    </location>
</feature>
<reference evidence="14 15" key="1">
    <citation type="journal article" date="2018" name="Nat. Ecol. Evol.">
        <title>Pezizomycetes genomes reveal the molecular basis of ectomycorrhizal truffle lifestyle.</title>
        <authorList>
            <person name="Murat C."/>
            <person name="Payen T."/>
            <person name="Noel B."/>
            <person name="Kuo A."/>
            <person name="Morin E."/>
            <person name="Chen J."/>
            <person name="Kohler A."/>
            <person name="Krizsan K."/>
            <person name="Balestrini R."/>
            <person name="Da Silva C."/>
            <person name="Montanini B."/>
            <person name="Hainaut M."/>
            <person name="Levati E."/>
            <person name="Barry K.W."/>
            <person name="Belfiori B."/>
            <person name="Cichocki N."/>
            <person name="Clum A."/>
            <person name="Dockter R.B."/>
            <person name="Fauchery L."/>
            <person name="Guy J."/>
            <person name="Iotti M."/>
            <person name="Le Tacon F."/>
            <person name="Lindquist E.A."/>
            <person name="Lipzen A."/>
            <person name="Malagnac F."/>
            <person name="Mello A."/>
            <person name="Molinier V."/>
            <person name="Miyauchi S."/>
            <person name="Poulain J."/>
            <person name="Riccioni C."/>
            <person name="Rubini A."/>
            <person name="Sitrit Y."/>
            <person name="Splivallo R."/>
            <person name="Traeger S."/>
            <person name="Wang M."/>
            <person name="Zifcakova L."/>
            <person name="Wipf D."/>
            <person name="Zambonelli A."/>
            <person name="Paolocci F."/>
            <person name="Nowrousian M."/>
            <person name="Ottonello S."/>
            <person name="Baldrian P."/>
            <person name="Spatafora J.W."/>
            <person name="Henrissat B."/>
            <person name="Nagy L.G."/>
            <person name="Aury J.M."/>
            <person name="Wincker P."/>
            <person name="Grigoriev I.V."/>
            <person name="Bonfante P."/>
            <person name="Martin F.M."/>
        </authorList>
    </citation>
    <scope>NUCLEOTIDE SEQUENCE [LARGE SCALE GENOMIC DNA]</scope>
    <source>
        <strain evidence="14 15">ATCC MYA-4762</strain>
    </source>
</reference>
<dbReference type="Gene3D" id="3.40.50.80">
    <property type="entry name" value="Nucleotide-binding domain of ferredoxin-NADP reductase (FNR) module"/>
    <property type="match status" value="2"/>
</dbReference>
<protein>
    <recommendedName>
        <fullName evidence="16">FAD-binding FR-type domain-containing protein</fullName>
    </recommendedName>
</protein>
<feature type="compositionally biased region" description="Basic and acidic residues" evidence="9">
    <location>
        <begin position="748"/>
        <end position="769"/>
    </location>
</feature>
<keyword evidence="4" id="KW-0249">Electron transport</keyword>
<dbReference type="GO" id="GO:0005886">
    <property type="term" value="C:plasma membrane"/>
    <property type="evidence" value="ECO:0007669"/>
    <property type="project" value="TreeGrafter"/>
</dbReference>
<evidence type="ECO:0000256" key="1">
    <source>
        <dbReference type="ARBA" id="ARBA00004141"/>
    </source>
</evidence>
<feature type="transmembrane region" description="Helical" evidence="10">
    <location>
        <begin position="163"/>
        <end position="183"/>
    </location>
</feature>
<feature type="transmembrane region" description="Helical" evidence="10">
    <location>
        <begin position="195"/>
        <end position="218"/>
    </location>
</feature>
<evidence type="ECO:0000256" key="7">
    <source>
        <dbReference type="ARBA" id="ARBA00023065"/>
    </source>
</evidence>
<feature type="domain" description="Ferric reductase NAD binding" evidence="13">
    <location>
        <begin position="511"/>
        <end position="595"/>
    </location>
</feature>
<dbReference type="CDD" id="cd06186">
    <property type="entry name" value="NOX_Duox_like_FAD_NADP"/>
    <property type="match status" value="1"/>
</dbReference>
<dbReference type="GO" id="GO:0006826">
    <property type="term" value="P:iron ion transport"/>
    <property type="evidence" value="ECO:0007669"/>
    <property type="project" value="TreeGrafter"/>
</dbReference>
<dbReference type="FunCoup" id="A0A3N4M515">
    <property type="interactions" value="327"/>
</dbReference>
<dbReference type="InterPro" id="IPR039261">
    <property type="entry name" value="FNR_nucleotide-bd"/>
</dbReference>
<feature type="transmembrane region" description="Helical" evidence="10">
    <location>
        <begin position="141"/>
        <end position="156"/>
    </location>
</feature>
<dbReference type="GO" id="GO:0006879">
    <property type="term" value="P:intracellular iron ion homeostasis"/>
    <property type="evidence" value="ECO:0007669"/>
    <property type="project" value="TreeGrafter"/>
</dbReference>
<dbReference type="PANTHER" id="PTHR32361:SF9">
    <property type="entry name" value="FERRIC REDUCTASE TRANSMEMBRANE COMPONENT 3-RELATED"/>
    <property type="match status" value="1"/>
</dbReference>
<evidence type="ECO:0000259" key="13">
    <source>
        <dbReference type="Pfam" id="PF08030"/>
    </source>
</evidence>
<feature type="compositionally biased region" description="Polar residues" evidence="9">
    <location>
        <begin position="626"/>
        <end position="653"/>
    </location>
</feature>
<evidence type="ECO:0000256" key="2">
    <source>
        <dbReference type="ARBA" id="ARBA00022448"/>
    </source>
</evidence>
<feature type="domain" description="Ferric oxidoreductase" evidence="11">
    <location>
        <begin position="121"/>
        <end position="241"/>
    </location>
</feature>
<dbReference type="InterPro" id="IPR013112">
    <property type="entry name" value="FAD-bd_8"/>
</dbReference>
<feature type="region of interest" description="Disordered" evidence="9">
    <location>
        <begin position="613"/>
        <end position="855"/>
    </location>
</feature>
<feature type="compositionally biased region" description="Basic and acidic residues" evidence="9">
    <location>
        <begin position="828"/>
        <end position="846"/>
    </location>
</feature>
<evidence type="ECO:0000256" key="6">
    <source>
        <dbReference type="ARBA" id="ARBA00023002"/>
    </source>
</evidence>
<keyword evidence="7" id="KW-0406">Ion transport</keyword>
<dbReference type="InterPro" id="IPR013121">
    <property type="entry name" value="Fe_red_NAD-bd_6"/>
</dbReference>
<dbReference type="SFLD" id="SFLDG01168">
    <property type="entry name" value="Ferric_reductase_subgroup_(FRE"/>
    <property type="match status" value="1"/>
</dbReference>
<dbReference type="PANTHER" id="PTHR32361">
    <property type="entry name" value="FERRIC/CUPRIC REDUCTASE TRANSMEMBRANE COMPONENT"/>
    <property type="match status" value="1"/>
</dbReference>
<dbReference type="InParanoid" id="A0A3N4M515"/>
<evidence type="ECO:0000259" key="12">
    <source>
        <dbReference type="Pfam" id="PF08022"/>
    </source>
</evidence>
<dbReference type="GO" id="GO:0000293">
    <property type="term" value="F:ferric-chelate reductase activity"/>
    <property type="evidence" value="ECO:0007669"/>
    <property type="project" value="UniProtKB-ARBA"/>
</dbReference>
<evidence type="ECO:0000313" key="15">
    <source>
        <dbReference type="Proteomes" id="UP000267821"/>
    </source>
</evidence>
<dbReference type="Proteomes" id="UP000267821">
    <property type="component" value="Unassembled WGS sequence"/>
</dbReference>
<keyword evidence="5 10" id="KW-1133">Transmembrane helix</keyword>
<evidence type="ECO:0000256" key="5">
    <source>
        <dbReference type="ARBA" id="ARBA00022989"/>
    </source>
</evidence>
<dbReference type="EMBL" id="ML121528">
    <property type="protein sequence ID" value="RPB29008.1"/>
    <property type="molecule type" value="Genomic_DNA"/>
</dbReference>
<keyword evidence="15" id="KW-1185">Reference proteome</keyword>
<dbReference type="Pfam" id="PF01794">
    <property type="entry name" value="Ferric_reduct"/>
    <property type="match status" value="1"/>
</dbReference>
<dbReference type="OrthoDB" id="167398at2759"/>
<keyword evidence="8 10" id="KW-0472">Membrane</keyword>
<proteinExistence type="predicted"/>
<evidence type="ECO:0000256" key="8">
    <source>
        <dbReference type="ARBA" id="ARBA00023136"/>
    </source>
</evidence>
<evidence type="ECO:0000313" key="14">
    <source>
        <dbReference type="EMBL" id="RPB29008.1"/>
    </source>
</evidence>
<feature type="compositionally biased region" description="Polar residues" evidence="9">
    <location>
        <begin position="686"/>
        <end position="703"/>
    </location>
</feature>
<dbReference type="STRING" id="1051890.A0A3N4M515"/>
<dbReference type="InterPro" id="IPR013130">
    <property type="entry name" value="Fe3_Rdtase_TM_dom"/>
</dbReference>
<accession>A0A3N4M515</accession>
<evidence type="ECO:0000259" key="11">
    <source>
        <dbReference type="Pfam" id="PF01794"/>
    </source>
</evidence>
<dbReference type="AlphaFoldDB" id="A0A3N4M515"/>
<feature type="transmembrane region" description="Helical" evidence="10">
    <location>
        <begin position="225"/>
        <end position="245"/>
    </location>
</feature>
<dbReference type="Pfam" id="PF08022">
    <property type="entry name" value="FAD_binding_8"/>
    <property type="match status" value="1"/>
</dbReference>
<feature type="domain" description="Ferric reductase NAD binding" evidence="13">
    <location>
        <begin position="825"/>
        <end position="894"/>
    </location>
</feature>
<name>A0A3N4M515_9PEZI</name>
<keyword evidence="2" id="KW-0813">Transport</keyword>
<keyword evidence="3 10" id="KW-0812">Transmembrane</keyword>
<evidence type="ECO:0000256" key="4">
    <source>
        <dbReference type="ARBA" id="ARBA00022982"/>
    </source>
</evidence>
<dbReference type="InterPro" id="IPR051410">
    <property type="entry name" value="Ferric/Cupric_Reductase"/>
</dbReference>
<feature type="domain" description="FAD-binding 8" evidence="12">
    <location>
        <begin position="289"/>
        <end position="347"/>
    </location>
</feature>
<sequence length="917" mass="103775">MLAAIHHGIQRYRAKNIDFKASTHFEALSTISHRTKTTAVISKGTAAWTWIRKHFILPALFGQRHLEPIGWVTLPTRIQALAVMAFIGVNSIFLVIDNRSRQVVDRATQPGDMTRYLGDRAGFLALANLPIIFLLGGRNNFLIGLTGLSYGVFNVFHKWVARVATVLAIIHSISYAVYMYQIGGAELHGKQRNDSYWWNGVAATIVMSMIIVLAILPFRRRMYELFLFLHIVGGVLFLYFCFRHLRLSSTGAYNPWLWACIACWSFDRLARFWRIIQCNTRRGRLVKHNAKIKVIKETNIMKISIYPNKDGVGFFPGAHYFLYFGASWKFWQSHPFTAVDWRPKKALVNVNERARHVRKQERERRLATATSMNDPARLGTAVSEHFGTSASNGIGVYSPTSTRPHPLAAPDIVADDSDDEWDRGAVVDDDGAAGPTAEWATGRAKITFLVRPHKGITQTVWNRIADLSEKNLGKDRFGNKIIDPGDVRDLSLSIPCLIEGPYGHEHSLYTYDTVLVIAGGIGVSTTLAYLYNHMARVEKGETFTRRFVFVWSCREDMLMERLIWDADLINKTQDTSTLYGTQIEMMLYFTGTATKKPDVKFVEPRVKEILDEKSSRREWDGDISRRPSTGRPSTGRPSTGRPSTGKQESSSKNPPLAYHSRSPEKYSTNPKRSAPSRSPPGKIVRPSTSENKRSVYTQASPENTEGPGRSHRKGSASKRPSPERAERAPTLPLTRSQSKRSPPEITDSEPKEKEHSKSKRGGDVERDRPTLQSGLALEESRPKPVRQESTRSNREKRRQERDHNLAQERPTEPEAPPPKPVRRPSTRSNHEKIKDRDCEREKDRTHSTRPPLPLTIGRPNIMEIIENENRRLTGKMAVLVCGPDKMVDGTREAVVKYVGRDAAEGARIQYFEEAFGW</sequence>
<evidence type="ECO:0000256" key="3">
    <source>
        <dbReference type="ARBA" id="ARBA00022692"/>
    </source>
</evidence>
<dbReference type="Pfam" id="PF08030">
    <property type="entry name" value="NAD_binding_6"/>
    <property type="match status" value="2"/>
</dbReference>
<evidence type="ECO:0000256" key="10">
    <source>
        <dbReference type="SAM" id="Phobius"/>
    </source>
</evidence>
<dbReference type="SFLD" id="SFLDS00052">
    <property type="entry name" value="Ferric_Reductase_Domain"/>
    <property type="match status" value="1"/>
</dbReference>
<evidence type="ECO:0000256" key="9">
    <source>
        <dbReference type="SAM" id="MobiDB-lite"/>
    </source>
</evidence>
<comment type="subcellular location">
    <subcellularLocation>
        <location evidence="1">Membrane</location>
        <topology evidence="1">Multi-pass membrane protein</topology>
    </subcellularLocation>
</comment>
<feature type="compositionally biased region" description="Basic and acidic residues" evidence="9">
    <location>
        <begin position="613"/>
        <end position="625"/>
    </location>
</feature>
<gene>
    <name evidence="14" type="ORF">L211DRAFT_252771</name>
</gene>
<dbReference type="GO" id="GO:0015677">
    <property type="term" value="P:copper ion import"/>
    <property type="evidence" value="ECO:0007669"/>
    <property type="project" value="TreeGrafter"/>
</dbReference>